<dbReference type="InterPro" id="IPR005467">
    <property type="entry name" value="His_kinase_dom"/>
</dbReference>
<dbReference type="InterPro" id="IPR003594">
    <property type="entry name" value="HATPase_dom"/>
</dbReference>
<evidence type="ECO:0000256" key="12">
    <source>
        <dbReference type="ARBA" id="ARBA00023136"/>
    </source>
</evidence>
<dbReference type="EC" id="2.7.13.3" evidence="3"/>
<dbReference type="InterPro" id="IPR013727">
    <property type="entry name" value="2CSK_N"/>
</dbReference>
<feature type="domain" description="Histidine kinase" evidence="14">
    <location>
        <begin position="239"/>
        <end position="449"/>
    </location>
</feature>
<dbReference type="Pfam" id="PF02518">
    <property type="entry name" value="HATPase_c"/>
    <property type="match status" value="1"/>
</dbReference>
<dbReference type="InterPro" id="IPR004358">
    <property type="entry name" value="Sig_transdc_His_kin-like_C"/>
</dbReference>
<dbReference type="SUPFAM" id="SSF47384">
    <property type="entry name" value="Homodimeric domain of signal transducing histidine kinase"/>
    <property type="match status" value="1"/>
</dbReference>
<evidence type="ECO:0000256" key="2">
    <source>
        <dbReference type="ARBA" id="ARBA00004141"/>
    </source>
</evidence>
<evidence type="ECO:0000256" key="4">
    <source>
        <dbReference type="ARBA" id="ARBA00022553"/>
    </source>
</evidence>
<accession>A0ABV4TRL6</accession>
<dbReference type="SMART" id="SM00387">
    <property type="entry name" value="HATPase_c"/>
    <property type="match status" value="1"/>
</dbReference>
<dbReference type="GO" id="GO:0005524">
    <property type="term" value="F:ATP binding"/>
    <property type="evidence" value="ECO:0007669"/>
    <property type="project" value="UniProtKB-KW"/>
</dbReference>
<comment type="catalytic activity">
    <reaction evidence="1">
        <text>ATP + protein L-histidine = ADP + protein N-phospho-L-histidine.</text>
        <dbReference type="EC" id="2.7.13.3"/>
    </reaction>
</comment>
<dbReference type="InterPro" id="IPR003660">
    <property type="entry name" value="HAMP_dom"/>
</dbReference>
<keyword evidence="4" id="KW-0597">Phosphoprotein</keyword>
<evidence type="ECO:0000256" key="6">
    <source>
        <dbReference type="ARBA" id="ARBA00022692"/>
    </source>
</evidence>
<dbReference type="Pfam" id="PF08521">
    <property type="entry name" value="2CSK_N"/>
    <property type="match status" value="1"/>
</dbReference>
<evidence type="ECO:0000256" key="8">
    <source>
        <dbReference type="ARBA" id="ARBA00022777"/>
    </source>
</evidence>
<dbReference type="Pfam" id="PF00512">
    <property type="entry name" value="HisKA"/>
    <property type="match status" value="1"/>
</dbReference>
<dbReference type="Gene3D" id="3.30.565.10">
    <property type="entry name" value="Histidine kinase-like ATPase, C-terminal domain"/>
    <property type="match status" value="1"/>
</dbReference>
<evidence type="ECO:0000313" key="17">
    <source>
        <dbReference type="Proteomes" id="UP001575181"/>
    </source>
</evidence>
<keyword evidence="17" id="KW-1185">Reference proteome</keyword>
<dbReference type="CDD" id="cd00082">
    <property type="entry name" value="HisKA"/>
    <property type="match status" value="1"/>
</dbReference>
<evidence type="ECO:0000256" key="9">
    <source>
        <dbReference type="ARBA" id="ARBA00022840"/>
    </source>
</evidence>
<dbReference type="InterPro" id="IPR003661">
    <property type="entry name" value="HisK_dim/P_dom"/>
</dbReference>
<feature type="transmembrane region" description="Helical" evidence="13">
    <location>
        <begin position="12"/>
        <end position="33"/>
    </location>
</feature>
<dbReference type="EMBL" id="JBGUAW010000002">
    <property type="protein sequence ID" value="MFA9459912.1"/>
    <property type="molecule type" value="Genomic_DNA"/>
</dbReference>
<dbReference type="InterPro" id="IPR036097">
    <property type="entry name" value="HisK_dim/P_sf"/>
</dbReference>
<evidence type="ECO:0000256" key="7">
    <source>
        <dbReference type="ARBA" id="ARBA00022741"/>
    </source>
</evidence>
<dbReference type="PROSITE" id="PS50885">
    <property type="entry name" value="HAMP"/>
    <property type="match status" value="1"/>
</dbReference>
<evidence type="ECO:0000256" key="13">
    <source>
        <dbReference type="SAM" id="Phobius"/>
    </source>
</evidence>
<organism evidence="16 17">
    <name type="scientific">Thiohalorhabdus methylotrophus</name>
    <dbReference type="NCBI Taxonomy" id="3242694"/>
    <lineage>
        <taxon>Bacteria</taxon>
        <taxon>Pseudomonadati</taxon>
        <taxon>Pseudomonadota</taxon>
        <taxon>Gammaproteobacteria</taxon>
        <taxon>Thiohalorhabdales</taxon>
        <taxon>Thiohalorhabdaceae</taxon>
        <taxon>Thiohalorhabdus</taxon>
    </lineage>
</organism>
<sequence>MKNSPPSLRRRLFWVIAGTLAVVWTAAAGWIFVALRAEVNGVLDAKLVESANLVQNLWHGATAPDPGRQNPMQGAGGTTLTEGLACQVWSLNGQLLSRSDGAPQNPLSQTPSGFSEATARNERWRVYAAPANGEAPRVVVGERLAIRDGLANRIAAGLTLPFLLGLPALALAISFAVRRGLKPLQAAARRVENLTPDAVEPLGGSDKSPGEVAPLLAAIDRLLGRLRETLARERRFLGDAAHQLRTPLAALKTQAQVALDSPQPEQREHALHQLVAGADRTDRLVYQLLTLARLDESGQFPKEPVDLRGVITRAREVLAGQAKEARIRLETSLPEDPVIVQGSSEALESLLTNLIHNAIRYGRRDGRVRMRLNSNPPSLEVEDNGPGLAPEERERALARFYRGNQSTGQGSGLGLPIAARVAELHDGFLEMGEGAEGTGLRVTVWFPNV</sequence>
<evidence type="ECO:0000256" key="5">
    <source>
        <dbReference type="ARBA" id="ARBA00022679"/>
    </source>
</evidence>
<evidence type="ECO:0000313" key="16">
    <source>
        <dbReference type="EMBL" id="MFA9459912.1"/>
    </source>
</evidence>
<feature type="domain" description="HAMP" evidence="15">
    <location>
        <begin position="178"/>
        <end position="231"/>
    </location>
</feature>
<dbReference type="PANTHER" id="PTHR45436:SF14">
    <property type="entry name" value="SENSOR PROTEIN QSEC"/>
    <property type="match status" value="1"/>
</dbReference>
<evidence type="ECO:0000259" key="14">
    <source>
        <dbReference type="PROSITE" id="PS50109"/>
    </source>
</evidence>
<gene>
    <name evidence="16" type="ORF">ACERLL_03640</name>
</gene>
<dbReference type="Proteomes" id="UP001575181">
    <property type="component" value="Unassembled WGS sequence"/>
</dbReference>
<comment type="caution">
    <text evidence="16">The sequence shown here is derived from an EMBL/GenBank/DDBJ whole genome shotgun (WGS) entry which is preliminary data.</text>
</comment>
<evidence type="ECO:0000256" key="3">
    <source>
        <dbReference type="ARBA" id="ARBA00012438"/>
    </source>
</evidence>
<dbReference type="PRINTS" id="PR00344">
    <property type="entry name" value="BCTRLSENSOR"/>
</dbReference>
<evidence type="ECO:0000256" key="10">
    <source>
        <dbReference type="ARBA" id="ARBA00022989"/>
    </source>
</evidence>
<proteinExistence type="predicted"/>
<evidence type="ECO:0000256" key="1">
    <source>
        <dbReference type="ARBA" id="ARBA00000085"/>
    </source>
</evidence>
<dbReference type="PROSITE" id="PS50109">
    <property type="entry name" value="HIS_KIN"/>
    <property type="match status" value="1"/>
</dbReference>
<protein>
    <recommendedName>
        <fullName evidence="3">histidine kinase</fullName>
        <ecNumber evidence="3">2.7.13.3</ecNumber>
    </recommendedName>
</protein>
<keyword evidence="10 13" id="KW-1133">Transmembrane helix</keyword>
<keyword evidence="9 16" id="KW-0067">ATP-binding</keyword>
<name>A0ABV4TRL6_9GAMM</name>
<dbReference type="InterPro" id="IPR050428">
    <property type="entry name" value="TCS_sensor_his_kinase"/>
</dbReference>
<keyword evidence="6 13" id="KW-0812">Transmembrane</keyword>
<keyword evidence="12 13" id="KW-0472">Membrane</keyword>
<dbReference type="RefSeq" id="WP_373654694.1">
    <property type="nucleotide sequence ID" value="NZ_JBGUAW010000002.1"/>
</dbReference>
<dbReference type="InterPro" id="IPR036890">
    <property type="entry name" value="HATPase_C_sf"/>
</dbReference>
<keyword evidence="7" id="KW-0547">Nucleotide-binding</keyword>
<comment type="subcellular location">
    <subcellularLocation>
        <location evidence="2">Membrane</location>
        <topology evidence="2">Multi-pass membrane protein</topology>
    </subcellularLocation>
</comment>
<dbReference type="Gene3D" id="1.10.287.130">
    <property type="match status" value="1"/>
</dbReference>
<reference evidence="16 17" key="1">
    <citation type="submission" date="2024-08" db="EMBL/GenBank/DDBJ databases">
        <title>Whole-genome sequencing of halo(alkali)philic microorganisms from hypersaline lakes.</title>
        <authorList>
            <person name="Sorokin D.Y."/>
            <person name="Merkel A.Y."/>
            <person name="Messina E."/>
            <person name="Yakimov M."/>
        </authorList>
    </citation>
    <scope>NUCLEOTIDE SEQUENCE [LARGE SCALE GENOMIC DNA]</scope>
    <source>
        <strain evidence="16 17">Cl-TMA</strain>
    </source>
</reference>
<keyword evidence="11" id="KW-0902">Two-component regulatory system</keyword>
<dbReference type="SMART" id="SM00388">
    <property type="entry name" value="HisKA"/>
    <property type="match status" value="1"/>
</dbReference>
<keyword evidence="8" id="KW-0418">Kinase</keyword>
<dbReference type="SUPFAM" id="SSF55874">
    <property type="entry name" value="ATPase domain of HSP90 chaperone/DNA topoisomerase II/histidine kinase"/>
    <property type="match status" value="1"/>
</dbReference>
<dbReference type="PANTHER" id="PTHR45436">
    <property type="entry name" value="SENSOR HISTIDINE KINASE YKOH"/>
    <property type="match status" value="1"/>
</dbReference>
<keyword evidence="5" id="KW-0808">Transferase</keyword>
<evidence type="ECO:0000256" key="11">
    <source>
        <dbReference type="ARBA" id="ARBA00023012"/>
    </source>
</evidence>
<evidence type="ECO:0000259" key="15">
    <source>
        <dbReference type="PROSITE" id="PS50885"/>
    </source>
</evidence>